<protein>
    <submittedName>
        <fullName evidence="1">Uncharacterized protein</fullName>
    </submittedName>
</protein>
<gene>
    <name evidence="1" type="ORF">PoB_000968100</name>
</gene>
<dbReference type="Proteomes" id="UP000735302">
    <property type="component" value="Unassembled WGS sequence"/>
</dbReference>
<dbReference type="AlphaFoldDB" id="A0AAV3YIV7"/>
<proteinExistence type="predicted"/>
<comment type="caution">
    <text evidence="1">The sequence shown here is derived from an EMBL/GenBank/DDBJ whole genome shotgun (WGS) entry which is preliminary data.</text>
</comment>
<dbReference type="EMBL" id="BLXT01001108">
    <property type="protein sequence ID" value="GFN83175.1"/>
    <property type="molecule type" value="Genomic_DNA"/>
</dbReference>
<organism evidence="1 2">
    <name type="scientific">Plakobranchus ocellatus</name>
    <dbReference type="NCBI Taxonomy" id="259542"/>
    <lineage>
        <taxon>Eukaryota</taxon>
        <taxon>Metazoa</taxon>
        <taxon>Spiralia</taxon>
        <taxon>Lophotrochozoa</taxon>
        <taxon>Mollusca</taxon>
        <taxon>Gastropoda</taxon>
        <taxon>Heterobranchia</taxon>
        <taxon>Euthyneura</taxon>
        <taxon>Panpulmonata</taxon>
        <taxon>Sacoglossa</taxon>
        <taxon>Placobranchoidea</taxon>
        <taxon>Plakobranchidae</taxon>
        <taxon>Plakobranchus</taxon>
    </lineage>
</organism>
<name>A0AAV3YIV7_9GAST</name>
<accession>A0AAV3YIV7</accession>
<evidence type="ECO:0000313" key="2">
    <source>
        <dbReference type="Proteomes" id="UP000735302"/>
    </source>
</evidence>
<evidence type="ECO:0000313" key="1">
    <source>
        <dbReference type="EMBL" id="GFN83175.1"/>
    </source>
</evidence>
<keyword evidence="2" id="KW-1185">Reference proteome</keyword>
<reference evidence="1 2" key="1">
    <citation type="journal article" date="2021" name="Elife">
        <title>Chloroplast acquisition without the gene transfer in kleptoplastic sea slugs, Plakobranchus ocellatus.</title>
        <authorList>
            <person name="Maeda T."/>
            <person name="Takahashi S."/>
            <person name="Yoshida T."/>
            <person name="Shimamura S."/>
            <person name="Takaki Y."/>
            <person name="Nagai Y."/>
            <person name="Toyoda A."/>
            <person name="Suzuki Y."/>
            <person name="Arimoto A."/>
            <person name="Ishii H."/>
            <person name="Satoh N."/>
            <person name="Nishiyama T."/>
            <person name="Hasebe M."/>
            <person name="Maruyama T."/>
            <person name="Minagawa J."/>
            <person name="Obokata J."/>
            <person name="Shigenobu S."/>
        </authorList>
    </citation>
    <scope>NUCLEOTIDE SEQUENCE [LARGE SCALE GENOMIC DNA]</scope>
</reference>
<sequence>MPLKVKQPFSSILPFSASFRMPLPSVSCPSLLQSIQIERKSFSGTLYSAQILGRAKQLAGQPRFLTCTAKMIVKPLFCHPIRSRLRQYSLSQLVSNALLQNLPTKTVHLYTSEKLLS</sequence>